<evidence type="ECO:0000313" key="1">
    <source>
        <dbReference type="EMBL" id="GAA4726994.1"/>
    </source>
</evidence>
<proteinExistence type="predicted"/>
<comment type="caution">
    <text evidence="1">The sequence shown here is derived from an EMBL/GenBank/DDBJ whole genome shotgun (WGS) entry which is preliminary data.</text>
</comment>
<dbReference type="RefSeq" id="WP_345504017.1">
    <property type="nucleotide sequence ID" value="NZ_BAABLO010000011.1"/>
</dbReference>
<dbReference type="Proteomes" id="UP001500556">
    <property type="component" value="Unassembled WGS sequence"/>
</dbReference>
<protein>
    <submittedName>
        <fullName evidence="1">Uncharacterized protein</fullName>
    </submittedName>
</protein>
<gene>
    <name evidence="1" type="ORF">GCM10025782_26850</name>
</gene>
<reference evidence="2" key="1">
    <citation type="journal article" date="2019" name="Int. J. Syst. Evol. Microbiol.">
        <title>The Global Catalogue of Microorganisms (GCM) 10K type strain sequencing project: providing services to taxonomists for standard genome sequencing and annotation.</title>
        <authorList>
            <consortium name="The Broad Institute Genomics Platform"/>
            <consortium name="The Broad Institute Genome Sequencing Center for Infectious Disease"/>
            <person name="Wu L."/>
            <person name="Ma J."/>
        </authorList>
    </citation>
    <scope>NUCLEOTIDE SEQUENCE [LARGE SCALE GENOMIC DNA]</scope>
    <source>
        <strain evidence="2">JCM 18961</strain>
    </source>
</reference>
<sequence length="79" mass="8539">MVQRWRQLPLDHALSCVPAVRSLLVDLAGDDAHLLPDLGPAVVMDQLAVLVHDAYETGGQGVVTDSLAARLVQLRRDLS</sequence>
<accession>A0ABP8YH58</accession>
<organism evidence="1 2">
    <name type="scientific">Pedococcus ginsenosidimutans</name>
    <dbReference type="NCBI Taxonomy" id="490570"/>
    <lineage>
        <taxon>Bacteria</taxon>
        <taxon>Bacillati</taxon>
        <taxon>Actinomycetota</taxon>
        <taxon>Actinomycetes</taxon>
        <taxon>Micrococcales</taxon>
        <taxon>Intrasporangiaceae</taxon>
        <taxon>Pedococcus</taxon>
    </lineage>
</organism>
<name>A0ABP8YH58_9MICO</name>
<evidence type="ECO:0000313" key="2">
    <source>
        <dbReference type="Proteomes" id="UP001500556"/>
    </source>
</evidence>
<keyword evidence="2" id="KW-1185">Reference proteome</keyword>
<dbReference type="EMBL" id="BAABLO010000011">
    <property type="protein sequence ID" value="GAA4726994.1"/>
    <property type="molecule type" value="Genomic_DNA"/>
</dbReference>